<dbReference type="Proteomes" id="UP000613580">
    <property type="component" value="Unassembled WGS sequence"/>
</dbReference>
<comment type="caution">
    <text evidence="3">The sequence shown here is derived from an EMBL/GenBank/DDBJ whole genome shotgun (WGS) entry which is preliminary data.</text>
</comment>
<proteinExistence type="predicted"/>
<dbReference type="EMBL" id="JACAZE010000043">
    <property type="protein sequence ID" value="KAF7288222.1"/>
    <property type="molecule type" value="Genomic_DNA"/>
</dbReference>
<dbReference type="PROSITE" id="PS51375">
    <property type="entry name" value="PPR"/>
    <property type="match status" value="1"/>
</dbReference>
<feature type="repeat" description="PPR" evidence="1">
    <location>
        <begin position="63"/>
        <end position="97"/>
    </location>
</feature>
<organism evidence="3 4">
    <name type="scientific">Mycena chlorophos</name>
    <name type="common">Agaric fungus</name>
    <name type="synonym">Agaricus chlorophos</name>
    <dbReference type="NCBI Taxonomy" id="658473"/>
    <lineage>
        <taxon>Eukaryota</taxon>
        <taxon>Fungi</taxon>
        <taxon>Dikarya</taxon>
        <taxon>Basidiomycota</taxon>
        <taxon>Agaricomycotina</taxon>
        <taxon>Agaricomycetes</taxon>
        <taxon>Agaricomycetidae</taxon>
        <taxon>Agaricales</taxon>
        <taxon>Marasmiineae</taxon>
        <taxon>Mycenaceae</taxon>
        <taxon>Mycena</taxon>
    </lineage>
</organism>
<protein>
    <recommendedName>
        <fullName evidence="5">Pentacotripeptide-repeat region of PRORP domain-containing protein</fullName>
    </recommendedName>
</protein>
<evidence type="ECO:0000313" key="4">
    <source>
        <dbReference type="Proteomes" id="UP000613580"/>
    </source>
</evidence>
<gene>
    <name evidence="3" type="ORF">HMN09_01412400</name>
</gene>
<name>A0A8H6RXR0_MYCCL</name>
<dbReference type="GO" id="GO:0003729">
    <property type="term" value="F:mRNA binding"/>
    <property type="evidence" value="ECO:0007669"/>
    <property type="project" value="TreeGrafter"/>
</dbReference>
<evidence type="ECO:0000256" key="1">
    <source>
        <dbReference type="PROSITE-ProRule" id="PRU00708"/>
    </source>
</evidence>
<feature type="compositionally biased region" description="Basic residues" evidence="2">
    <location>
        <begin position="525"/>
        <end position="534"/>
    </location>
</feature>
<keyword evidence="4" id="KW-1185">Reference proteome</keyword>
<dbReference type="PANTHER" id="PTHR47938:SF35">
    <property type="entry name" value="PENTATRICOPEPTIDE REPEAT-CONTAINING PROTEIN 4, MITOCHONDRIAL-RELATED"/>
    <property type="match status" value="1"/>
</dbReference>
<evidence type="ECO:0000313" key="3">
    <source>
        <dbReference type="EMBL" id="KAF7288222.1"/>
    </source>
</evidence>
<feature type="region of interest" description="Disordered" evidence="2">
    <location>
        <begin position="505"/>
        <end position="534"/>
    </location>
</feature>
<dbReference type="OrthoDB" id="185373at2759"/>
<evidence type="ECO:0000256" key="2">
    <source>
        <dbReference type="SAM" id="MobiDB-lite"/>
    </source>
</evidence>
<reference evidence="3" key="1">
    <citation type="submission" date="2020-05" db="EMBL/GenBank/DDBJ databases">
        <title>Mycena genomes resolve the evolution of fungal bioluminescence.</title>
        <authorList>
            <person name="Tsai I.J."/>
        </authorList>
    </citation>
    <scope>NUCLEOTIDE SEQUENCE</scope>
    <source>
        <strain evidence="3">110903Hualien_Pintung</strain>
    </source>
</reference>
<dbReference type="NCBIfam" id="TIGR00756">
    <property type="entry name" value="PPR"/>
    <property type="match status" value="1"/>
</dbReference>
<dbReference type="AlphaFoldDB" id="A0A8H6RXR0"/>
<evidence type="ECO:0008006" key="5">
    <source>
        <dbReference type="Google" id="ProtNLM"/>
    </source>
</evidence>
<dbReference type="InterPro" id="IPR002885">
    <property type="entry name" value="PPR_rpt"/>
</dbReference>
<dbReference type="Pfam" id="PF13041">
    <property type="entry name" value="PPR_2"/>
    <property type="match status" value="1"/>
</dbReference>
<dbReference type="Gene3D" id="1.25.40.10">
    <property type="entry name" value="Tetratricopeptide repeat domain"/>
    <property type="match status" value="2"/>
</dbReference>
<dbReference type="PANTHER" id="PTHR47938">
    <property type="entry name" value="RESPIRATORY COMPLEX I CHAPERONE (CIA84), PUTATIVE (AFU_ORTHOLOGUE AFUA_2G06020)-RELATED"/>
    <property type="match status" value="1"/>
</dbReference>
<accession>A0A8H6RXR0</accession>
<dbReference type="InterPro" id="IPR011990">
    <property type="entry name" value="TPR-like_helical_dom_sf"/>
</dbReference>
<sequence length="546" mass="60955">MQVFLRRQYATAFRSRHHVPKQTQTLHPLEPHTLSARLKKLADKNQLDLAVSMLKNAPLAAQNTPVWNTLIWECAKARRYKLAYELFVDMKRRGFNPTTRTFQTMFTGLSHIDNWSSYTMQLKNARSLYSQYQRHVEDLRKRDPSSPELAVDPIPAYVTVLGNAKQYDELFALYYVASKSAPPTKFLFTAIFKALSTHVSAEQDEKNAADAKVLWREALKIPNLDIDGVMVTSAIQALSRGQSSEKKLAFQIMREYFGLSLSGEPAAVPKVPLSSASLAAALSLCATSDTPEEAIHIFRQVLKRPPADGGANIVDRLHMETVFKALQPAGLATLALETLDWMQTSSKLAPTRWAYQLVLLTCQKAADWSIATRVFGMMTGYHPHDFVDGAVAPIPRLRQRADVYHPDAETMSCMLRIARATDNCAHMRQCLRITTHLDSVGDGLFARESAKTMSVKSLKTWAFSVVKLAEAVVETVDFVAANGPSTSIAEVDRWGHLRRVAMGVLSQKPESTPPLKPKPRDRTSTTKKRAHKPAKTLTAYEKSFAA</sequence>